<dbReference type="AlphaFoldDB" id="A0A346Y0R2"/>
<evidence type="ECO:0000313" key="3">
    <source>
        <dbReference type="Proteomes" id="UP000264006"/>
    </source>
</evidence>
<accession>A0A346Y0R2</accession>
<feature type="region of interest" description="Disordered" evidence="1">
    <location>
        <begin position="1"/>
        <end position="44"/>
    </location>
</feature>
<proteinExistence type="predicted"/>
<evidence type="ECO:0000313" key="2">
    <source>
        <dbReference type="EMBL" id="AXV08059.1"/>
    </source>
</evidence>
<dbReference type="EMBL" id="CP031165">
    <property type="protein sequence ID" value="AXV08059.1"/>
    <property type="molecule type" value="Genomic_DNA"/>
</dbReference>
<protein>
    <submittedName>
        <fullName evidence="2">Uncharacterized protein</fullName>
    </submittedName>
</protein>
<dbReference type="Proteomes" id="UP000264006">
    <property type="component" value="Chromosome"/>
</dbReference>
<dbReference type="KEGG" id="euz:DVS28_a3384"/>
<reference evidence="2 3" key="1">
    <citation type="submission" date="2018-09" db="EMBL/GenBank/DDBJ databases">
        <title>Complete genome sequence of Euzebya sp. DY32-46 isolated from seawater of Pacific Ocean.</title>
        <authorList>
            <person name="Xu L."/>
            <person name="Wu Y.-H."/>
            <person name="Xu X.-W."/>
        </authorList>
    </citation>
    <scope>NUCLEOTIDE SEQUENCE [LARGE SCALE GENOMIC DNA]</scope>
    <source>
        <strain evidence="2 3">DY32-46</strain>
    </source>
</reference>
<name>A0A346Y0R2_9ACTN</name>
<evidence type="ECO:0000256" key="1">
    <source>
        <dbReference type="SAM" id="MobiDB-lite"/>
    </source>
</evidence>
<organism evidence="2 3">
    <name type="scientific">Euzebya pacifica</name>
    <dbReference type="NCBI Taxonomy" id="1608957"/>
    <lineage>
        <taxon>Bacteria</taxon>
        <taxon>Bacillati</taxon>
        <taxon>Actinomycetota</taxon>
        <taxon>Nitriliruptoria</taxon>
        <taxon>Euzebyales</taxon>
    </lineage>
</organism>
<sequence length="64" mass="7132">MQHPPVAPARDRRAAPARDRRAAPARDRRVAHARDRDVTAQQSHVDIYRSGAVHTSPCGRNLGR</sequence>
<keyword evidence="3" id="KW-1185">Reference proteome</keyword>
<gene>
    <name evidence="2" type="ORF">DVS28_a3384</name>
</gene>
<feature type="compositionally biased region" description="Basic and acidic residues" evidence="1">
    <location>
        <begin position="9"/>
        <end position="38"/>
    </location>
</feature>